<accession>A0A0P7EI30</accession>
<dbReference type="PATRIC" id="fig|570156.3.peg.3585"/>
<dbReference type="InterPro" id="IPR011990">
    <property type="entry name" value="TPR-like_helical_dom_sf"/>
</dbReference>
<organism evidence="2 3">
    <name type="scientific">Pseudoalteromonas lipolytica</name>
    <dbReference type="NCBI Taxonomy" id="570156"/>
    <lineage>
        <taxon>Bacteria</taxon>
        <taxon>Pseudomonadati</taxon>
        <taxon>Pseudomonadota</taxon>
        <taxon>Gammaproteobacteria</taxon>
        <taxon>Alteromonadales</taxon>
        <taxon>Pseudoalteromonadaceae</taxon>
        <taxon>Pseudoalteromonas</taxon>
    </lineage>
</organism>
<proteinExistence type="predicted"/>
<gene>
    <name evidence="2" type="ORF">AOG27_12445</name>
</gene>
<dbReference type="EMBL" id="LJTC01000008">
    <property type="protein sequence ID" value="KPM82902.1"/>
    <property type="molecule type" value="Genomic_DNA"/>
</dbReference>
<dbReference type="Gene3D" id="1.25.40.10">
    <property type="entry name" value="Tetratricopeptide repeat domain"/>
    <property type="match status" value="1"/>
</dbReference>
<dbReference type="AlphaFoldDB" id="A0A0P7EI30"/>
<protein>
    <recommendedName>
        <fullName evidence="4">Sel1 repeat-containing protein</fullName>
    </recommendedName>
</protein>
<sequence>MTRKWLFALCCSIFSSAVVAVTIEDVNVAINDTFNYLHSYKSITEIDEKRLQNNIDILESGSREITFSPEDFAIILRAQLNAAEAINRKYKFNKLPIDVSQVQKLLNNLDDLKEVTDSYLGDLEYTAGQISAHQLDNYSLAYLYWSTCGEAGHAGCMNILASSYESGEFVVEQDLEKAVYWHSKTVNTGIRWMCAGLFSARRLAVLNTIGIETHKSTSFWLDAASELRAKLATHTAKSGVCDEDSEYLLNYVLLGFDDKWLDKIATIKLDSKNIVNNGREKYLSLFSKAKTIEELKPALEIMYDDNRRCISAEEFALKVRKNSTALNQILNYVSNLDSEQCASEKYTINRLHQQSQADKNSDHVTLELQ</sequence>
<feature type="signal peptide" evidence="1">
    <location>
        <begin position="1"/>
        <end position="20"/>
    </location>
</feature>
<name>A0A0P7EI30_9GAMM</name>
<dbReference type="Proteomes" id="UP000050378">
    <property type="component" value="Unassembled WGS sequence"/>
</dbReference>
<dbReference type="SUPFAM" id="SSF81901">
    <property type="entry name" value="HCP-like"/>
    <property type="match status" value="1"/>
</dbReference>
<dbReference type="RefSeq" id="WP_054553349.1">
    <property type="nucleotide sequence ID" value="NZ_LJTC01000008.1"/>
</dbReference>
<comment type="caution">
    <text evidence="2">The sequence shown here is derived from an EMBL/GenBank/DDBJ whole genome shotgun (WGS) entry which is preliminary data.</text>
</comment>
<dbReference type="OrthoDB" id="6299032at2"/>
<feature type="chain" id="PRO_5006138491" description="Sel1 repeat-containing protein" evidence="1">
    <location>
        <begin position="21"/>
        <end position="369"/>
    </location>
</feature>
<evidence type="ECO:0000313" key="2">
    <source>
        <dbReference type="EMBL" id="KPM82902.1"/>
    </source>
</evidence>
<reference evidence="2 3" key="1">
    <citation type="submission" date="2015-09" db="EMBL/GenBank/DDBJ databases">
        <title>Draft Genome Sequence of Pseudoalteromonas lipolytica UCD-48B.</title>
        <authorList>
            <person name="Krusor M."/>
            <person name="Coil D.A."/>
            <person name="Lang J.M."/>
            <person name="Eisen J.A."/>
            <person name="Alexiev A."/>
        </authorList>
    </citation>
    <scope>NUCLEOTIDE SEQUENCE [LARGE SCALE GENOMIC DNA]</scope>
    <source>
        <strain evidence="2 3">UCD-48B</strain>
    </source>
</reference>
<evidence type="ECO:0000256" key="1">
    <source>
        <dbReference type="SAM" id="SignalP"/>
    </source>
</evidence>
<evidence type="ECO:0000313" key="3">
    <source>
        <dbReference type="Proteomes" id="UP000050378"/>
    </source>
</evidence>
<keyword evidence="1" id="KW-0732">Signal</keyword>
<evidence type="ECO:0008006" key="4">
    <source>
        <dbReference type="Google" id="ProtNLM"/>
    </source>
</evidence>